<keyword evidence="4" id="KW-0804">Transcription</keyword>
<dbReference type="Pfam" id="PF00126">
    <property type="entry name" value="HTH_1"/>
    <property type="match status" value="1"/>
</dbReference>
<feature type="domain" description="HTH lysR-type" evidence="5">
    <location>
        <begin position="3"/>
        <end position="60"/>
    </location>
</feature>
<dbReference type="GO" id="GO:0006351">
    <property type="term" value="P:DNA-templated transcription"/>
    <property type="evidence" value="ECO:0007669"/>
    <property type="project" value="TreeGrafter"/>
</dbReference>
<dbReference type="FunFam" id="1.10.10.10:FF:000001">
    <property type="entry name" value="LysR family transcriptional regulator"/>
    <property type="match status" value="1"/>
</dbReference>
<comment type="similarity">
    <text evidence="1">Belongs to the LysR transcriptional regulatory family.</text>
</comment>
<dbReference type="AlphaFoldDB" id="M9R291"/>
<sequence>MNIDWSLLKTFLTVVQAGTVAQAAAQLACSQPTVSRQLKELETQTGLTLFDRRGYRLVLTDAGASILEFAQNMADQANHLALAIAGKETVVNGTIRISTSEVIAYHFLPPVLVTLQEQYPEIDVEIIVENSAANLSAREADIAIRLFRPDKLGLVRTKIGTLEIGAFASKSYLELYGVPRTLDDLVYHNLLGYDQSAEILDGFRKHLPDANPSLFSVRCDNHLVYWNMIRAGNGIGFCSTLMASQDKMLTRVLPDLKPDGNDVWLATHEALQKTPRVRAVWELLSSQLTKRLWE</sequence>
<dbReference type="InterPro" id="IPR005119">
    <property type="entry name" value="LysR_subst-bd"/>
</dbReference>
<dbReference type="InterPro" id="IPR000847">
    <property type="entry name" value="LysR_HTH_N"/>
</dbReference>
<keyword evidence="2" id="KW-0805">Transcription regulation</keyword>
<name>M9R291_9RHOB</name>
<dbReference type="HOGENOM" id="CLU_039613_2_0_5"/>
<dbReference type="OrthoDB" id="9787460at2"/>
<dbReference type="Proteomes" id="UP000005307">
    <property type="component" value="Chromosome"/>
</dbReference>
<dbReference type="RefSeq" id="WP_015497940.1">
    <property type="nucleotide sequence ID" value="NC_020911.1"/>
</dbReference>
<dbReference type="PROSITE" id="PS50931">
    <property type="entry name" value="HTH_LYSR"/>
    <property type="match status" value="1"/>
</dbReference>
<organism evidence="6 7">
    <name type="scientific">Octadecabacter antarcticus 307</name>
    <dbReference type="NCBI Taxonomy" id="391626"/>
    <lineage>
        <taxon>Bacteria</taxon>
        <taxon>Pseudomonadati</taxon>
        <taxon>Pseudomonadota</taxon>
        <taxon>Alphaproteobacteria</taxon>
        <taxon>Rhodobacterales</taxon>
        <taxon>Roseobacteraceae</taxon>
        <taxon>Octadecabacter</taxon>
    </lineage>
</organism>
<dbReference type="KEGG" id="oat:OAN307_c01060"/>
<dbReference type="GO" id="GO:0043565">
    <property type="term" value="F:sequence-specific DNA binding"/>
    <property type="evidence" value="ECO:0007669"/>
    <property type="project" value="TreeGrafter"/>
</dbReference>
<evidence type="ECO:0000256" key="1">
    <source>
        <dbReference type="ARBA" id="ARBA00009437"/>
    </source>
</evidence>
<dbReference type="PRINTS" id="PR00039">
    <property type="entry name" value="HTHLYSR"/>
</dbReference>
<protein>
    <submittedName>
        <fullName evidence="6">LysR family transcriptional regulator</fullName>
    </submittedName>
</protein>
<evidence type="ECO:0000256" key="2">
    <source>
        <dbReference type="ARBA" id="ARBA00023015"/>
    </source>
</evidence>
<dbReference type="PANTHER" id="PTHR30537">
    <property type="entry name" value="HTH-TYPE TRANSCRIPTIONAL REGULATOR"/>
    <property type="match status" value="1"/>
</dbReference>
<dbReference type="GO" id="GO:0003700">
    <property type="term" value="F:DNA-binding transcription factor activity"/>
    <property type="evidence" value="ECO:0007669"/>
    <property type="project" value="InterPro"/>
</dbReference>
<evidence type="ECO:0000256" key="4">
    <source>
        <dbReference type="ARBA" id="ARBA00023163"/>
    </source>
</evidence>
<dbReference type="SUPFAM" id="SSF53850">
    <property type="entry name" value="Periplasmic binding protein-like II"/>
    <property type="match status" value="1"/>
</dbReference>
<dbReference type="eggNOG" id="COG0583">
    <property type="taxonomic scope" value="Bacteria"/>
</dbReference>
<evidence type="ECO:0000313" key="6">
    <source>
        <dbReference type="EMBL" id="AGI65878.1"/>
    </source>
</evidence>
<dbReference type="Pfam" id="PF03466">
    <property type="entry name" value="LysR_substrate"/>
    <property type="match status" value="1"/>
</dbReference>
<dbReference type="InterPro" id="IPR036388">
    <property type="entry name" value="WH-like_DNA-bd_sf"/>
</dbReference>
<dbReference type="InterPro" id="IPR058163">
    <property type="entry name" value="LysR-type_TF_proteobact-type"/>
</dbReference>
<keyword evidence="3" id="KW-0238">DNA-binding</keyword>
<evidence type="ECO:0000256" key="3">
    <source>
        <dbReference type="ARBA" id="ARBA00023125"/>
    </source>
</evidence>
<dbReference type="STRING" id="391626.OAN307_c01060"/>
<dbReference type="EMBL" id="CP003740">
    <property type="protein sequence ID" value="AGI65878.1"/>
    <property type="molecule type" value="Genomic_DNA"/>
</dbReference>
<evidence type="ECO:0000259" key="5">
    <source>
        <dbReference type="PROSITE" id="PS50931"/>
    </source>
</evidence>
<dbReference type="SUPFAM" id="SSF46785">
    <property type="entry name" value="Winged helix' DNA-binding domain"/>
    <property type="match status" value="1"/>
</dbReference>
<proteinExistence type="inferred from homology"/>
<dbReference type="Gene3D" id="3.40.190.290">
    <property type="match status" value="1"/>
</dbReference>
<reference evidence="6 7" key="1">
    <citation type="journal article" date="2013" name="PLoS ONE">
        <title>Poles Apart: Arctic and Antarctic Octadecabacter strains Share High Genome Plasticity and a New Type of Xanthorhodopsin.</title>
        <authorList>
            <person name="Vollmers J."/>
            <person name="Voget S."/>
            <person name="Dietrich S."/>
            <person name="Gollnow K."/>
            <person name="Smits M."/>
            <person name="Meyer K."/>
            <person name="Brinkhoff T."/>
            <person name="Simon M."/>
            <person name="Daniel R."/>
        </authorList>
    </citation>
    <scope>NUCLEOTIDE SEQUENCE [LARGE SCALE GENOMIC DNA]</scope>
    <source>
        <strain evidence="6 7">307</strain>
    </source>
</reference>
<gene>
    <name evidence="6" type="ORF">OAN307_c01060</name>
</gene>
<dbReference type="Gene3D" id="1.10.10.10">
    <property type="entry name" value="Winged helix-like DNA-binding domain superfamily/Winged helix DNA-binding domain"/>
    <property type="match status" value="1"/>
</dbReference>
<evidence type="ECO:0000313" key="7">
    <source>
        <dbReference type="Proteomes" id="UP000005307"/>
    </source>
</evidence>
<dbReference type="InterPro" id="IPR036390">
    <property type="entry name" value="WH_DNA-bd_sf"/>
</dbReference>
<accession>M9R291</accession>
<dbReference type="PANTHER" id="PTHR30537:SF3">
    <property type="entry name" value="TRANSCRIPTIONAL REGULATORY PROTEIN"/>
    <property type="match status" value="1"/>
</dbReference>
<keyword evidence="7" id="KW-1185">Reference proteome</keyword>